<dbReference type="Gene3D" id="3.40.50.150">
    <property type="entry name" value="Vaccinia Virus protein VP39"/>
    <property type="match status" value="1"/>
</dbReference>
<name>A0A4R4YLU6_9ACTN</name>
<protein>
    <submittedName>
        <fullName evidence="2">Class I SAM-dependent methyltransferase</fullName>
    </submittedName>
</protein>
<reference evidence="2 3" key="1">
    <citation type="submission" date="2019-03" db="EMBL/GenBank/DDBJ databases">
        <title>Draft genome sequences of novel Actinobacteria.</title>
        <authorList>
            <person name="Sahin N."/>
            <person name="Ay H."/>
            <person name="Saygin H."/>
        </authorList>
    </citation>
    <scope>NUCLEOTIDE SEQUENCE [LARGE SCALE GENOMIC DNA]</scope>
    <source>
        <strain evidence="2 3">JCM 13523</strain>
    </source>
</reference>
<sequence length="251" mass="28070">MVDYDGRLHRVYAQGRALPASSLDSWMRTAAGFVPPARPLTVLDLGCGIGRFTPALAETFGGPVYGVEPSTAMLQQAVEHAAHPEVSYREGSAAAVPLPDESCDLIWLFLTLHHWSDPLQGLREVRRVLRPGGTVILRTQFGDRMPDLYWYRYFPNASRVDAAMYLSLDELRSLVARAGLLAEGEPRWVDIQEVQTMQAMYDRLKLRAFSTFEHLAAEELDRGFAEFERDAAADQDREVPAVPAGVLLLRR</sequence>
<dbReference type="Proteomes" id="UP000295124">
    <property type="component" value="Unassembled WGS sequence"/>
</dbReference>
<dbReference type="CDD" id="cd02440">
    <property type="entry name" value="AdoMet_MTases"/>
    <property type="match status" value="1"/>
</dbReference>
<dbReference type="RefSeq" id="WP_132176341.1">
    <property type="nucleotide sequence ID" value="NZ_SMKX01000186.1"/>
</dbReference>
<dbReference type="InterPro" id="IPR013216">
    <property type="entry name" value="Methyltransf_11"/>
</dbReference>
<dbReference type="PANTHER" id="PTHR43861:SF1">
    <property type="entry name" value="TRANS-ACONITATE 2-METHYLTRANSFERASE"/>
    <property type="match status" value="1"/>
</dbReference>
<organism evidence="2 3">
    <name type="scientific">Kribbella antibiotica</name>
    <dbReference type="NCBI Taxonomy" id="190195"/>
    <lineage>
        <taxon>Bacteria</taxon>
        <taxon>Bacillati</taxon>
        <taxon>Actinomycetota</taxon>
        <taxon>Actinomycetes</taxon>
        <taxon>Propionibacteriales</taxon>
        <taxon>Kribbellaceae</taxon>
        <taxon>Kribbella</taxon>
    </lineage>
</organism>
<comment type="caution">
    <text evidence="2">The sequence shown here is derived from an EMBL/GenBank/DDBJ whole genome shotgun (WGS) entry which is preliminary data.</text>
</comment>
<dbReference type="OrthoDB" id="65624at2"/>
<proteinExistence type="predicted"/>
<keyword evidence="2" id="KW-0808">Transferase</keyword>
<keyword evidence="2" id="KW-0489">Methyltransferase</keyword>
<dbReference type="SUPFAM" id="SSF53335">
    <property type="entry name" value="S-adenosyl-L-methionine-dependent methyltransferases"/>
    <property type="match status" value="1"/>
</dbReference>
<evidence type="ECO:0000313" key="3">
    <source>
        <dbReference type="Proteomes" id="UP000295124"/>
    </source>
</evidence>
<dbReference type="InterPro" id="IPR029063">
    <property type="entry name" value="SAM-dependent_MTases_sf"/>
</dbReference>
<keyword evidence="3" id="KW-1185">Reference proteome</keyword>
<dbReference type="GO" id="GO:0008757">
    <property type="term" value="F:S-adenosylmethionine-dependent methyltransferase activity"/>
    <property type="evidence" value="ECO:0007669"/>
    <property type="project" value="InterPro"/>
</dbReference>
<dbReference type="PANTHER" id="PTHR43861">
    <property type="entry name" value="TRANS-ACONITATE 2-METHYLTRANSFERASE-RELATED"/>
    <property type="match status" value="1"/>
</dbReference>
<evidence type="ECO:0000313" key="2">
    <source>
        <dbReference type="EMBL" id="TDD45998.1"/>
    </source>
</evidence>
<feature type="domain" description="Methyltransferase type 11" evidence="1">
    <location>
        <begin position="43"/>
        <end position="137"/>
    </location>
</feature>
<dbReference type="AlphaFoldDB" id="A0A4R4YLU6"/>
<gene>
    <name evidence="2" type="ORF">E1263_37540</name>
</gene>
<dbReference type="Pfam" id="PF08241">
    <property type="entry name" value="Methyltransf_11"/>
    <property type="match status" value="1"/>
</dbReference>
<dbReference type="EMBL" id="SMKX01000186">
    <property type="protein sequence ID" value="TDD45998.1"/>
    <property type="molecule type" value="Genomic_DNA"/>
</dbReference>
<dbReference type="GO" id="GO:0032259">
    <property type="term" value="P:methylation"/>
    <property type="evidence" value="ECO:0007669"/>
    <property type="project" value="UniProtKB-KW"/>
</dbReference>
<accession>A0A4R4YLU6</accession>
<evidence type="ECO:0000259" key="1">
    <source>
        <dbReference type="Pfam" id="PF08241"/>
    </source>
</evidence>